<organism evidence="3 4">
    <name type="scientific">Nelumbo nucifera</name>
    <name type="common">Sacred lotus</name>
    <dbReference type="NCBI Taxonomy" id="4432"/>
    <lineage>
        <taxon>Eukaryota</taxon>
        <taxon>Viridiplantae</taxon>
        <taxon>Streptophyta</taxon>
        <taxon>Embryophyta</taxon>
        <taxon>Tracheophyta</taxon>
        <taxon>Spermatophyta</taxon>
        <taxon>Magnoliopsida</taxon>
        <taxon>Proteales</taxon>
        <taxon>Nelumbonaceae</taxon>
        <taxon>Nelumbo</taxon>
    </lineage>
</organism>
<comment type="caution">
    <text evidence="3">The sequence shown here is derived from an EMBL/GenBank/DDBJ whole genome shotgun (WGS) entry which is preliminary data.</text>
</comment>
<sequence>MQAVKEKLSDMNALRKAKAEAKAEEKAEKELARNRVEMAHELRKAKEAEAEMQLHASKAGQKAEAETTKRLSGSRSKSQP</sequence>
<name>A0A823A009_NELNU</name>
<evidence type="ECO:0000313" key="3">
    <source>
        <dbReference type="EMBL" id="DAD47518.1"/>
    </source>
</evidence>
<feature type="compositionally biased region" description="Polar residues" evidence="2">
    <location>
        <begin position="70"/>
        <end position="80"/>
    </location>
</feature>
<comment type="similarity">
    <text evidence="1">Belongs to the LEA type 1 family.</text>
</comment>
<dbReference type="InterPro" id="IPR005513">
    <property type="entry name" value="LEA_1"/>
</dbReference>
<proteinExistence type="inferred from homology"/>
<feature type="region of interest" description="Disordered" evidence="2">
    <location>
        <begin position="1"/>
        <end position="21"/>
    </location>
</feature>
<dbReference type="PANTHER" id="PTHR33493:SF3">
    <property type="entry name" value="LATE EMBRYOGENESIS ABUNDANT PROTEIN, LEA_1 SUBGROUP"/>
    <property type="match status" value="1"/>
</dbReference>
<dbReference type="AlphaFoldDB" id="A0A823A009"/>
<reference evidence="3 4" key="1">
    <citation type="journal article" date="2020" name="Mol. Biol. Evol.">
        <title>Distinct Expression and Methylation Patterns for Genes with Different Fates following a Single Whole-Genome Duplication in Flowering Plants.</title>
        <authorList>
            <person name="Shi T."/>
            <person name="Rahmani R.S."/>
            <person name="Gugger P.F."/>
            <person name="Wang M."/>
            <person name="Li H."/>
            <person name="Zhang Y."/>
            <person name="Li Z."/>
            <person name="Wang Q."/>
            <person name="Van de Peer Y."/>
            <person name="Marchal K."/>
            <person name="Chen J."/>
        </authorList>
    </citation>
    <scope>NUCLEOTIDE SEQUENCE [LARGE SCALE GENOMIC DNA]</scope>
    <source>
        <tissue evidence="3">Leaf</tissue>
    </source>
</reference>
<keyword evidence="4" id="KW-1185">Reference proteome</keyword>
<evidence type="ECO:0000313" key="4">
    <source>
        <dbReference type="Proteomes" id="UP000607653"/>
    </source>
</evidence>
<evidence type="ECO:0000256" key="1">
    <source>
        <dbReference type="ARBA" id="ARBA00010975"/>
    </source>
</evidence>
<feature type="region of interest" description="Disordered" evidence="2">
    <location>
        <begin position="47"/>
        <end position="80"/>
    </location>
</feature>
<evidence type="ECO:0000256" key="2">
    <source>
        <dbReference type="SAM" id="MobiDB-lite"/>
    </source>
</evidence>
<dbReference type="Proteomes" id="UP000607653">
    <property type="component" value="Unassembled WGS sequence"/>
</dbReference>
<accession>A0A823A009</accession>
<dbReference type="Pfam" id="PF03760">
    <property type="entry name" value="LEA_1"/>
    <property type="match status" value="1"/>
</dbReference>
<gene>
    <name evidence="3" type="ORF">HUJ06_017455</name>
</gene>
<dbReference type="PANTHER" id="PTHR33493">
    <property type="entry name" value="LATE EMBRYOGENESIS ABUNDANT PROTEIN 6-RELATED"/>
    <property type="match status" value="1"/>
</dbReference>
<protein>
    <submittedName>
        <fullName evidence="3">Uncharacterized protein</fullName>
    </submittedName>
</protein>
<dbReference type="GO" id="GO:0009793">
    <property type="term" value="P:embryo development ending in seed dormancy"/>
    <property type="evidence" value="ECO:0007669"/>
    <property type="project" value="InterPro"/>
</dbReference>
<dbReference type="EMBL" id="DUZY01000008">
    <property type="protein sequence ID" value="DAD47518.1"/>
    <property type="molecule type" value="Genomic_DNA"/>
</dbReference>